<dbReference type="Gene3D" id="3.40.50.300">
    <property type="entry name" value="P-loop containing nucleotide triphosphate hydrolases"/>
    <property type="match status" value="1"/>
</dbReference>
<comment type="similarity">
    <text evidence="1">Belongs to the GSP E family.</text>
</comment>
<evidence type="ECO:0000256" key="1">
    <source>
        <dbReference type="ARBA" id="ARBA00006611"/>
    </source>
</evidence>
<dbReference type="InterPro" id="IPR027417">
    <property type="entry name" value="P-loop_NTPase"/>
</dbReference>
<keyword evidence="2" id="KW-0547">Nucleotide-binding</keyword>
<dbReference type="NCBIfam" id="NF041000">
    <property type="entry name" value="ATPase_ComGA"/>
    <property type="match status" value="1"/>
</dbReference>
<dbReference type="AlphaFoldDB" id="A0A0X8FES0"/>
<accession>A0A0X8FES0</accession>
<dbReference type="GeneID" id="35766923"/>
<dbReference type="EMBL" id="JAOTML010000008">
    <property type="protein sequence ID" value="MCY3053768.1"/>
    <property type="molecule type" value="Genomic_DNA"/>
</dbReference>
<evidence type="ECO:0000256" key="3">
    <source>
        <dbReference type="ARBA" id="ARBA00022840"/>
    </source>
</evidence>
<evidence type="ECO:0000256" key="2">
    <source>
        <dbReference type="ARBA" id="ARBA00022741"/>
    </source>
</evidence>
<proteinExistence type="inferred from homology"/>
<organism evidence="6 7">
    <name type="scientific">Aerococcus urinae</name>
    <dbReference type="NCBI Taxonomy" id="1376"/>
    <lineage>
        <taxon>Bacteria</taxon>
        <taxon>Bacillati</taxon>
        <taxon>Bacillota</taxon>
        <taxon>Bacilli</taxon>
        <taxon>Lactobacillales</taxon>
        <taxon>Aerococcaceae</taxon>
        <taxon>Aerococcus</taxon>
    </lineage>
</organism>
<dbReference type="Proteomes" id="UP001069145">
    <property type="component" value="Unassembled WGS sequence"/>
</dbReference>
<keyword evidence="8" id="KW-1185">Reference proteome</keyword>
<reference evidence="6 7" key="1">
    <citation type="submission" date="2020-12" db="EMBL/GenBank/DDBJ databases">
        <title>FDA dAtabase for Regulatory Grade micrObial Sequences (FDA-ARGOS): Supporting development and validation of Infectious Disease Dx tests.</title>
        <authorList>
            <person name="Sproer C."/>
            <person name="Gronow S."/>
            <person name="Severitt S."/>
            <person name="Schroder I."/>
            <person name="Tallon L."/>
            <person name="Sadzewicz L."/>
            <person name="Zhao X."/>
            <person name="Boylan J."/>
            <person name="Ott S."/>
            <person name="Bowen H."/>
            <person name="Vavikolanu K."/>
            <person name="Mehta A."/>
            <person name="Aluvathingal J."/>
            <person name="Nadendla S."/>
            <person name="Lowell S."/>
            <person name="Myers T."/>
            <person name="Yan Y."/>
            <person name="Sichtig H."/>
        </authorList>
    </citation>
    <scope>NUCLEOTIDE SEQUENCE [LARGE SCALE GENOMIC DNA]</scope>
    <source>
        <strain evidence="6 7">FDAARGOS_911</strain>
    </source>
</reference>
<dbReference type="CDD" id="cd01129">
    <property type="entry name" value="PulE-GspE-like"/>
    <property type="match status" value="1"/>
</dbReference>
<dbReference type="InterPro" id="IPR047667">
    <property type="entry name" value="ATPase_ComGA"/>
</dbReference>
<dbReference type="EMBL" id="CP065662">
    <property type="protein sequence ID" value="QPS00673.1"/>
    <property type="molecule type" value="Genomic_DNA"/>
</dbReference>
<dbReference type="GO" id="GO:0016887">
    <property type="term" value="F:ATP hydrolysis activity"/>
    <property type="evidence" value="ECO:0007669"/>
    <property type="project" value="TreeGrafter"/>
</dbReference>
<dbReference type="GO" id="GO:0005886">
    <property type="term" value="C:plasma membrane"/>
    <property type="evidence" value="ECO:0007669"/>
    <property type="project" value="TreeGrafter"/>
</dbReference>
<dbReference type="SUPFAM" id="SSF52540">
    <property type="entry name" value="P-loop containing nucleoside triphosphate hydrolases"/>
    <property type="match status" value="1"/>
</dbReference>
<reference evidence="5" key="2">
    <citation type="submission" date="2022-09" db="EMBL/GenBank/DDBJ databases">
        <title>Aerococcus urinae taxonomy study.</title>
        <authorList>
            <person name="Christensen J."/>
            <person name="Senneby E."/>
        </authorList>
    </citation>
    <scope>NUCLEOTIDE SEQUENCE</scope>
    <source>
        <strain evidence="5">NLD-066-U95</strain>
    </source>
</reference>
<dbReference type="RefSeq" id="WP_060778447.1">
    <property type="nucleotide sequence ID" value="NZ_CAJHLF010000005.1"/>
</dbReference>
<dbReference type="OrthoDB" id="9808272at2"/>
<dbReference type="PROSITE" id="PS00662">
    <property type="entry name" value="T2SP_E"/>
    <property type="match status" value="1"/>
</dbReference>
<evidence type="ECO:0000313" key="5">
    <source>
        <dbReference type="EMBL" id="MCY3053768.1"/>
    </source>
</evidence>
<evidence type="ECO:0000313" key="7">
    <source>
        <dbReference type="Proteomes" id="UP000594771"/>
    </source>
</evidence>
<dbReference type="Gene3D" id="3.30.450.90">
    <property type="match status" value="1"/>
</dbReference>
<sequence>MQEITQEILREAYQTRVDDIHLLPEKGLYQVYFRQEGILKPVRQFDLDFGSRWIRYLKYISHLDVGEQRLPQEGALIYQLDQGEIELRLSTLANYLMQESLVIRLLYDQSQWLYSEREAEDLEEMKKYLYRKSGLMLFSGPVASGKTSTIYHLLREVYQERACQVITMEDPVEIKEANFLQISVNRKAGLTYERLIKASLRHHPDILLIGEIRDEETAQMVMRAALTGHLVIATIHAKNCIGVIGRLKELGLSQEQLLQTLLFVASQRLIPVKGEGASRQLFCEWMNARMLAHYLTKGEVASDFKSLNGKLQEAYTHGKIQAELLAAYQLEENC</sequence>
<evidence type="ECO:0000313" key="6">
    <source>
        <dbReference type="EMBL" id="QPS00673.1"/>
    </source>
</evidence>
<gene>
    <name evidence="6" type="primary">tadA</name>
    <name evidence="5" type="synonym">comGA</name>
    <name evidence="6" type="ORF">I6G68_04490</name>
    <name evidence="5" type="ORF">ODY43_07180</name>
</gene>
<name>A0A0X8FES0_9LACT</name>
<dbReference type="Proteomes" id="UP000594771">
    <property type="component" value="Chromosome"/>
</dbReference>
<dbReference type="PANTHER" id="PTHR30258">
    <property type="entry name" value="TYPE II SECRETION SYSTEM PROTEIN GSPE-RELATED"/>
    <property type="match status" value="1"/>
</dbReference>
<evidence type="ECO:0000313" key="8">
    <source>
        <dbReference type="Proteomes" id="UP001069145"/>
    </source>
</evidence>
<dbReference type="Pfam" id="PF00437">
    <property type="entry name" value="T2SSE"/>
    <property type="match status" value="1"/>
</dbReference>
<protein>
    <submittedName>
        <fullName evidence="5">Competence type IV pilus ATPase ComGA</fullName>
    </submittedName>
    <submittedName>
        <fullName evidence="6">Flp pilus assembly complex ATPase component TadA</fullName>
    </submittedName>
</protein>
<dbReference type="InterPro" id="IPR001482">
    <property type="entry name" value="T2SS/T4SS_dom"/>
</dbReference>
<dbReference type="GO" id="GO:0005524">
    <property type="term" value="F:ATP binding"/>
    <property type="evidence" value="ECO:0007669"/>
    <property type="project" value="UniProtKB-KW"/>
</dbReference>
<feature type="domain" description="Bacterial type II secretion system protein E" evidence="4">
    <location>
        <begin position="200"/>
        <end position="214"/>
    </location>
</feature>
<keyword evidence="3" id="KW-0067">ATP-binding</keyword>
<dbReference type="KEGG" id="aun:AWM73_05550"/>
<evidence type="ECO:0000259" key="4">
    <source>
        <dbReference type="PROSITE" id="PS00662"/>
    </source>
</evidence>
<dbReference type="PANTHER" id="PTHR30258:SF2">
    <property type="entry name" value="COMG OPERON PROTEIN 1"/>
    <property type="match status" value="1"/>
</dbReference>